<feature type="transmembrane region" description="Helical" evidence="1">
    <location>
        <begin position="21"/>
        <end position="42"/>
    </location>
</feature>
<dbReference type="Proteomes" id="UP000274661">
    <property type="component" value="Unassembled WGS sequence"/>
</dbReference>
<dbReference type="Pfam" id="PF25231">
    <property type="entry name" value="DUF7847"/>
    <property type="match status" value="1"/>
</dbReference>
<organism evidence="3 4">
    <name type="scientific">Sphingomonas ginkgonis</name>
    <dbReference type="NCBI Taxonomy" id="2315330"/>
    <lineage>
        <taxon>Bacteria</taxon>
        <taxon>Pseudomonadati</taxon>
        <taxon>Pseudomonadota</taxon>
        <taxon>Alphaproteobacteria</taxon>
        <taxon>Sphingomonadales</taxon>
        <taxon>Sphingomonadaceae</taxon>
        <taxon>Sphingomonas</taxon>
    </lineage>
</organism>
<feature type="transmembrane region" description="Helical" evidence="1">
    <location>
        <begin position="223"/>
        <end position="250"/>
    </location>
</feature>
<keyword evidence="1" id="KW-0812">Transmembrane</keyword>
<keyword evidence="1" id="KW-0472">Membrane</keyword>
<evidence type="ECO:0000256" key="1">
    <source>
        <dbReference type="SAM" id="Phobius"/>
    </source>
</evidence>
<evidence type="ECO:0000313" key="3">
    <source>
        <dbReference type="EMBL" id="RST30483.1"/>
    </source>
</evidence>
<feature type="transmembrane region" description="Helical" evidence="1">
    <location>
        <begin position="184"/>
        <end position="217"/>
    </location>
</feature>
<comment type="caution">
    <text evidence="3">The sequence shown here is derived from an EMBL/GenBank/DDBJ whole genome shotgun (WGS) entry which is preliminary data.</text>
</comment>
<evidence type="ECO:0000313" key="4">
    <source>
        <dbReference type="Proteomes" id="UP000274661"/>
    </source>
</evidence>
<dbReference type="EMBL" id="RWJF01000001">
    <property type="protein sequence ID" value="RST30483.1"/>
    <property type="molecule type" value="Genomic_DNA"/>
</dbReference>
<reference evidence="3 4" key="1">
    <citation type="submission" date="2018-12" db="EMBL/GenBank/DDBJ databases">
        <title>Sphingomonas sp. HMF7854 Genome sequencing and assembly.</title>
        <authorList>
            <person name="Cha I."/>
            <person name="Kang H."/>
            <person name="Kim H."/>
            <person name="Kang J."/>
            <person name="Joh K."/>
        </authorList>
    </citation>
    <scope>NUCLEOTIDE SEQUENCE [LARGE SCALE GENOMIC DNA]</scope>
    <source>
        <strain evidence="3 4">HMF7854</strain>
    </source>
</reference>
<feature type="transmembrane region" description="Helical" evidence="1">
    <location>
        <begin position="96"/>
        <end position="119"/>
    </location>
</feature>
<dbReference type="InterPro" id="IPR057169">
    <property type="entry name" value="DUF7847"/>
</dbReference>
<feature type="transmembrane region" description="Helical" evidence="1">
    <location>
        <begin position="54"/>
        <end position="75"/>
    </location>
</feature>
<feature type="transmembrane region" description="Helical" evidence="1">
    <location>
        <begin position="139"/>
        <end position="163"/>
    </location>
</feature>
<gene>
    <name evidence="3" type="ORF">HMF7854_06285</name>
</gene>
<protein>
    <recommendedName>
        <fullName evidence="2">DUF7847 domain-containing protein</fullName>
    </recommendedName>
</protein>
<keyword evidence="4" id="KW-1185">Reference proteome</keyword>
<proteinExistence type="predicted"/>
<keyword evidence="1" id="KW-1133">Transmembrane helix</keyword>
<dbReference type="RefSeq" id="WP_126718316.1">
    <property type="nucleotide sequence ID" value="NZ_RWJF01000001.1"/>
</dbReference>
<name>A0A3R9Z5V8_9SPHN</name>
<evidence type="ECO:0000259" key="2">
    <source>
        <dbReference type="Pfam" id="PF25231"/>
    </source>
</evidence>
<dbReference type="AlphaFoldDB" id="A0A3R9Z5V8"/>
<sequence>MRPLSISEAWAGSMARLRSDGRLYGAVGLAFFALPDLVYSVAGASSMASAQRDPGSFALLLLMLLLGMVGQLALARLALGGGASVGEAIRHAARRIPALIGAGFLVALPLMLPLVPILATLQGVTPNSVPSGGQTLAALAFLLWSVLVVWVAARLMLLSPVVTSEPLGPLAALRRTLALTKGRALRLFGLIVAFLIVAAVASIAISSAVGVVVVLALGRPEPWSVSALLLALVAALVQAAITVLFVLLIARIYAQLAAPEVGVPSSGT</sequence>
<feature type="domain" description="DUF7847" evidence="2">
    <location>
        <begin position="17"/>
        <end position="256"/>
    </location>
</feature>
<accession>A0A3R9Z5V8</accession>